<dbReference type="InterPro" id="IPR004114">
    <property type="entry name" value="THUMP_dom"/>
</dbReference>
<feature type="compositionally biased region" description="Basic and acidic residues" evidence="2">
    <location>
        <begin position="143"/>
        <end position="158"/>
    </location>
</feature>
<dbReference type="Proteomes" id="UP000594263">
    <property type="component" value="Unplaced"/>
</dbReference>
<evidence type="ECO:0000256" key="2">
    <source>
        <dbReference type="SAM" id="MobiDB-lite"/>
    </source>
</evidence>
<feature type="compositionally biased region" description="Basic and acidic residues" evidence="2">
    <location>
        <begin position="166"/>
        <end position="180"/>
    </location>
</feature>
<dbReference type="OMA" id="DHQKKDD"/>
<name>A0A7N0U3M2_KALFE</name>
<dbReference type="InterPro" id="IPR040183">
    <property type="entry name" value="THUMPD1-like"/>
</dbReference>
<organism evidence="4 5">
    <name type="scientific">Kalanchoe fedtschenkoi</name>
    <name type="common">Lavender scallops</name>
    <name type="synonym">South American air plant</name>
    <dbReference type="NCBI Taxonomy" id="63787"/>
    <lineage>
        <taxon>Eukaryota</taxon>
        <taxon>Viridiplantae</taxon>
        <taxon>Streptophyta</taxon>
        <taxon>Embryophyta</taxon>
        <taxon>Tracheophyta</taxon>
        <taxon>Spermatophyta</taxon>
        <taxon>Magnoliopsida</taxon>
        <taxon>eudicotyledons</taxon>
        <taxon>Gunneridae</taxon>
        <taxon>Pentapetalae</taxon>
        <taxon>Saxifragales</taxon>
        <taxon>Crassulaceae</taxon>
        <taxon>Kalanchoe</taxon>
    </lineage>
</organism>
<dbReference type="SUPFAM" id="SSF143437">
    <property type="entry name" value="THUMP domain-like"/>
    <property type="match status" value="1"/>
</dbReference>
<evidence type="ECO:0000313" key="5">
    <source>
        <dbReference type="Proteomes" id="UP000594263"/>
    </source>
</evidence>
<dbReference type="SMART" id="SM00981">
    <property type="entry name" value="THUMP"/>
    <property type="match status" value="1"/>
</dbReference>
<sequence>MIYTDQRVYRVQIRISLPQCSTPFALDNSFRSNRPTQTEMATVGKPSNGKKRKQYLAHNKPVKKKGWYPLHPGVQGFFITCDGGRERQASHEAIEVIDSFYEELVNGPTPSVKVSALVAKPMNKKIVFDDSDSSGSDDDEEEVKAKEAEVEKVEDKLDNGVNGNDVQKKPANDDEEKSANEETDLGGGGEETKDVNEIKVLKNGDDNVGEVREILPEEAEGPQPKKLCVEAGEPKKVELSVDRLIEAELQELGDRNKRRFVNLDTGCNGMAFVQMHKRDGDPSPKQIVQHMMTLLASTKKHVSRFILRLLPVEVSCYASEDEISKAIKPSIEQYFPMETETPLKFAVIYEARANSGADRMKIINCVAKAVPPPHKVDLSNPDVTILVQIIKTVCLIGFAEKYKELSKYNVRQLTSSGTSS</sequence>
<dbReference type="Pfam" id="PF02926">
    <property type="entry name" value="THUMP"/>
    <property type="match status" value="1"/>
</dbReference>
<dbReference type="GO" id="GO:0003723">
    <property type="term" value="F:RNA binding"/>
    <property type="evidence" value="ECO:0007669"/>
    <property type="project" value="UniProtKB-UniRule"/>
</dbReference>
<proteinExistence type="predicted"/>
<evidence type="ECO:0000256" key="1">
    <source>
        <dbReference type="PROSITE-ProRule" id="PRU00529"/>
    </source>
</evidence>
<dbReference type="Gramene" id="Kaladp0053s0244.1.v1.1">
    <property type="protein sequence ID" value="Kaladp0053s0244.1.v1.1"/>
    <property type="gene ID" value="Kaladp0053s0244.v1.1"/>
</dbReference>
<evidence type="ECO:0000313" key="4">
    <source>
        <dbReference type="EnsemblPlants" id="Kaladp0053s0244.1.v1.1"/>
    </source>
</evidence>
<dbReference type="CDD" id="cd11717">
    <property type="entry name" value="THUMP_THUMPD1_like"/>
    <property type="match status" value="1"/>
</dbReference>
<accession>A0A7N0U3M2</accession>
<dbReference type="PROSITE" id="PS51165">
    <property type="entry name" value="THUMP"/>
    <property type="match status" value="1"/>
</dbReference>
<reference evidence="4" key="1">
    <citation type="submission" date="2021-01" db="UniProtKB">
        <authorList>
            <consortium name="EnsemblPlants"/>
        </authorList>
    </citation>
    <scope>IDENTIFICATION</scope>
</reference>
<dbReference type="Gene3D" id="3.30.2300.10">
    <property type="entry name" value="THUMP superfamily"/>
    <property type="match status" value="1"/>
</dbReference>
<dbReference type="EnsemblPlants" id="Kaladp0053s0244.1.v1.1">
    <property type="protein sequence ID" value="Kaladp0053s0244.1.v1.1"/>
    <property type="gene ID" value="Kaladp0053s0244.v1.1"/>
</dbReference>
<keyword evidence="5" id="KW-1185">Reference proteome</keyword>
<dbReference type="GO" id="GO:0006400">
    <property type="term" value="P:tRNA modification"/>
    <property type="evidence" value="ECO:0007669"/>
    <property type="project" value="InterPro"/>
</dbReference>
<feature type="compositionally biased region" description="Acidic residues" evidence="2">
    <location>
        <begin position="129"/>
        <end position="142"/>
    </location>
</feature>
<evidence type="ECO:0000259" key="3">
    <source>
        <dbReference type="PROSITE" id="PS51165"/>
    </source>
</evidence>
<dbReference type="PANTHER" id="PTHR13452:SF10">
    <property type="entry name" value="THUMP DOMAIN-CONTAINING PROTEIN 1"/>
    <property type="match status" value="1"/>
</dbReference>
<dbReference type="FunFam" id="3.30.2300.10:FF:000001">
    <property type="entry name" value="THUMP domain-containing protein 1"/>
    <property type="match status" value="1"/>
</dbReference>
<dbReference type="AlphaFoldDB" id="A0A7N0U3M2"/>
<feature type="region of interest" description="Disordered" evidence="2">
    <location>
        <begin position="127"/>
        <end position="193"/>
    </location>
</feature>
<protein>
    <recommendedName>
        <fullName evidence="3">THUMP domain-containing protein</fullName>
    </recommendedName>
</protein>
<feature type="domain" description="THUMP" evidence="3">
    <location>
        <begin position="294"/>
        <end position="400"/>
    </location>
</feature>
<keyword evidence="1" id="KW-0694">RNA-binding</keyword>
<dbReference type="PANTHER" id="PTHR13452">
    <property type="entry name" value="THUMP DOMAIN CONTAINING PROTEIN 1-RELATED"/>
    <property type="match status" value="1"/>
</dbReference>